<organism evidence="3 4">
    <name type="scientific">Dendronalium phyllosphericum CENA369</name>
    <dbReference type="NCBI Taxonomy" id="1725256"/>
    <lineage>
        <taxon>Bacteria</taxon>
        <taxon>Bacillati</taxon>
        <taxon>Cyanobacteriota</taxon>
        <taxon>Cyanophyceae</taxon>
        <taxon>Nostocales</taxon>
        <taxon>Nostocaceae</taxon>
        <taxon>Dendronalium</taxon>
        <taxon>Dendronalium phyllosphericum</taxon>
    </lineage>
</organism>
<evidence type="ECO:0000313" key="3">
    <source>
        <dbReference type="EMBL" id="MBH8575927.1"/>
    </source>
</evidence>
<keyword evidence="4" id="KW-1185">Reference proteome</keyword>
<dbReference type="InterPro" id="IPR027417">
    <property type="entry name" value="P-loop_NTPase"/>
</dbReference>
<dbReference type="Pfam" id="PF00805">
    <property type="entry name" value="Pentapeptide"/>
    <property type="match status" value="2"/>
</dbReference>
<evidence type="ECO:0000313" key="4">
    <source>
        <dbReference type="Proteomes" id="UP000662314"/>
    </source>
</evidence>
<reference evidence="3 4" key="1">
    <citation type="journal article" date="2021" name="Int. J. Syst. Evol. Microbiol.">
        <title>Amazonocrinis nigriterrae gen. nov., sp. nov., Atlanticothrix silvestris gen. nov., sp. nov. and Dendronalium phyllosphericum gen. nov., sp. nov., nostocacean cyanobacteria from Brazilian environments.</title>
        <authorList>
            <person name="Alvarenga D.O."/>
            <person name="Andreote A.P.D."/>
            <person name="Branco L.H.Z."/>
            <person name="Delbaje E."/>
            <person name="Cruz R.B."/>
            <person name="Varani A.M."/>
            <person name="Fiore M.F."/>
        </authorList>
    </citation>
    <scope>NUCLEOTIDE SEQUENCE [LARGE SCALE GENOMIC DNA]</scope>
    <source>
        <strain evidence="3 4">CENA369</strain>
    </source>
</reference>
<dbReference type="InterPro" id="IPR007111">
    <property type="entry name" value="NACHT_NTPase"/>
</dbReference>
<dbReference type="SUPFAM" id="SSF52540">
    <property type="entry name" value="P-loop containing nucleoside triphosphate hydrolases"/>
    <property type="match status" value="1"/>
</dbReference>
<feature type="domain" description="NACHT N-terminal Helical" evidence="2">
    <location>
        <begin position="38"/>
        <end position="290"/>
    </location>
</feature>
<dbReference type="EMBL" id="JAECZA010000214">
    <property type="protein sequence ID" value="MBH8575927.1"/>
    <property type="molecule type" value="Genomic_DNA"/>
</dbReference>
<dbReference type="InterPro" id="IPR054568">
    <property type="entry name" value="NNH3"/>
</dbReference>
<sequence>MNLNIRHWLTERHIEINQTSGFSSGQLAGIAYRIAQDMEVKSLMPLDICTLAEVLELPLSVVGEEIPLIASLTESLLRSLSQKKALKRNEGTWLAFQIAYLQALRQVIDCEERLQRPWLNRAMIPSQPKIVKEGVGKLILQDAQLHGLLKTLSPGKLTDTQAEQALTLVADSLLVQQMNNAAVAWFVANGAEELEAKLLTQRLTHALPGYVLLVIAQNAPPLAQLQKFFRVGSLLPTNFAASNSYSPEPGLLGISVTEKVGDKIDLYRQNYRASLLQNLSTPLLMESFALKDIYVPLTGLPIVESSAKTEKKTASPMDLGTWAQQQLTDLETIAVVESESGGGKTSFCQIWAAQLARELYPNWMPIIIRLRDIKYGSTFIETLNSAFPRNFDINLGNWLEQDRPRCLLLLDGLDELPSSSQGKRAKAVFIQQLLKFQSERRHKIVLTSQTTTLQEIVPEIPLQLRRIVIQPLEAEQLKQWFQQWATVQSLPIAQNFFTFLKQAGLFASKPNFPQLSALVRQPLMLYLLGVLHRDGLLDEEILQLAADSQQKNSSALMWEIYYRLSRWLLGYPLTDGIKAMLLRSGSAHIHHTQEAIANLLSGRHPQDLIEHMQTIALQILQSDRHQVILPQESNTLPAFYFRSFVSSQSAVVSCQMQQMTTKIEFSHPKLGEYLCAEAIANQLQILAQRQEDAYGTLTFILDCHSVAQHLYNLLGYGILSQEIEELAIATLWRKQSSDSWEVLLQRLESFWRAYCQGRWLDEGIAHKALTNFHKLQNPVNVEQVNVNVGVNVFLLLSACYREIKVPFSPCGNPSNLGEFYPEAVLVIISKAAVLSSSTFTKRIHSRSLAGLNLSKAFLSQVILTGANLGQTNLADAALMEANLAGANLSGANLIGANLTNANLTGANLSDANLIGANLTGANLTKVNLQSANLTNACLFDAILSDADREIATLNGALFSLEQFQTLKSLLSQQSLLSVNNATTSTDLWINNTSKMKLIESLEGEPISPIDLYDDEPEDETVFGVHPGDYGGE</sequence>
<feature type="domain" description="NACHT" evidence="1">
    <location>
        <begin position="335"/>
        <end position="485"/>
    </location>
</feature>
<dbReference type="Pfam" id="PF05729">
    <property type="entry name" value="NACHT"/>
    <property type="match status" value="1"/>
</dbReference>
<gene>
    <name evidence="3" type="ORF">I8752_23595</name>
</gene>
<dbReference type="Gene3D" id="2.160.20.80">
    <property type="entry name" value="E3 ubiquitin-protein ligase SopA"/>
    <property type="match status" value="1"/>
</dbReference>
<dbReference type="Proteomes" id="UP000662314">
    <property type="component" value="Unassembled WGS sequence"/>
</dbReference>
<proteinExistence type="predicted"/>
<dbReference type="AlphaFoldDB" id="A0A8J7IGI3"/>
<dbReference type="PANTHER" id="PTHR14136">
    <property type="entry name" value="BTB_POZ DOMAIN-CONTAINING PROTEIN KCTD9"/>
    <property type="match status" value="1"/>
</dbReference>
<name>A0A8J7IGI3_9NOST</name>
<comment type="caution">
    <text evidence="3">The sequence shown here is derived from an EMBL/GenBank/DDBJ whole genome shotgun (WGS) entry which is preliminary data.</text>
</comment>
<dbReference type="InterPro" id="IPR051082">
    <property type="entry name" value="Pentapeptide-BTB/POZ_domain"/>
</dbReference>
<evidence type="ECO:0000259" key="2">
    <source>
        <dbReference type="Pfam" id="PF22735"/>
    </source>
</evidence>
<dbReference type="SUPFAM" id="SSF141571">
    <property type="entry name" value="Pentapeptide repeat-like"/>
    <property type="match status" value="1"/>
</dbReference>
<dbReference type="PANTHER" id="PTHR14136:SF17">
    <property type="entry name" value="BTB_POZ DOMAIN-CONTAINING PROTEIN KCTD9"/>
    <property type="match status" value="1"/>
</dbReference>
<dbReference type="Gene3D" id="3.40.50.300">
    <property type="entry name" value="P-loop containing nucleotide triphosphate hydrolases"/>
    <property type="match status" value="1"/>
</dbReference>
<protein>
    <submittedName>
        <fullName evidence="3">Pentapeptide repeat-containing protein</fullName>
    </submittedName>
</protein>
<accession>A0A8J7IGI3</accession>
<dbReference type="RefSeq" id="WP_214434676.1">
    <property type="nucleotide sequence ID" value="NZ_CAWPUQ010000139.1"/>
</dbReference>
<dbReference type="Pfam" id="PF22735">
    <property type="entry name" value="NNH3"/>
    <property type="match status" value="1"/>
</dbReference>
<dbReference type="InterPro" id="IPR001646">
    <property type="entry name" value="5peptide_repeat"/>
</dbReference>
<evidence type="ECO:0000259" key="1">
    <source>
        <dbReference type="Pfam" id="PF05729"/>
    </source>
</evidence>